<accession>A0A317Y7H6</accession>
<organism evidence="7">
    <name type="scientific">Zea mays</name>
    <name type="common">Maize</name>
    <dbReference type="NCBI Taxonomy" id="4577"/>
    <lineage>
        <taxon>Eukaryota</taxon>
        <taxon>Viridiplantae</taxon>
        <taxon>Streptophyta</taxon>
        <taxon>Embryophyta</taxon>
        <taxon>Tracheophyta</taxon>
        <taxon>Spermatophyta</taxon>
        <taxon>Magnoliopsida</taxon>
        <taxon>Liliopsida</taxon>
        <taxon>Poales</taxon>
        <taxon>Poaceae</taxon>
        <taxon>PACMAD clade</taxon>
        <taxon>Panicoideae</taxon>
        <taxon>Andropogonodae</taxon>
        <taxon>Andropogoneae</taxon>
        <taxon>Tripsacinae</taxon>
        <taxon>Zea</taxon>
    </lineage>
</organism>
<comment type="subcellular location">
    <subcellularLocation>
        <location evidence="4">Cytoplasm</location>
        <location evidence="4">Cytosol</location>
    </subcellularLocation>
</comment>
<proteinExistence type="inferred from homology"/>
<dbReference type="InterPro" id="IPR040079">
    <property type="entry name" value="Glutathione_S-Trfase"/>
</dbReference>
<dbReference type="InterPro" id="IPR045073">
    <property type="entry name" value="Omega/Tau-like"/>
</dbReference>
<dbReference type="InterPro" id="IPR045074">
    <property type="entry name" value="GST_C_Tau"/>
</dbReference>
<name>A0A317Y7H6_MAIZE</name>
<comment type="similarity">
    <text evidence="2">Belongs to the GST superfamily. Tau family.</text>
</comment>
<dbReference type="Proteomes" id="UP000251960">
    <property type="component" value="Chromosome 1"/>
</dbReference>
<dbReference type="InterPro" id="IPR036249">
    <property type="entry name" value="Thioredoxin-like_sf"/>
</dbReference>
<dbReference type="Pfam" id="PF02798">
    <property type="entry name" value="GST_N"/>
    <property type="match status" value="1"/>
</dbReference>
<feature type="domain" description="GST C-terminal" evidence="6">
    <location>
        <begin position="98"/>
        <end position="233"/>
    </location>
</feature>
<evidence type="ECO:0000256" key="2">
    <source>
        <dbReference type="ARBA" id="ARBA00025743"/>
    </source>
</evidence>
<evidence type="ECO:0000313" key="7">
    <source>
        <dbReference type="EMBL" id="PWZ54637.1"/>
    </source>
</evidence>
<evidence type="ECO:0000256" key="4">
    <source>
        <dbReference type="RuleBase" id="RU369102"/>
    </source>
</evidence>
<comment type="function">
    <text evidence="4">Is involved in the conjugation of reduced glutathione to a wide number of exogenous and endogenous hydrophobic electrophiles.</text>
</comment>
<dbReference type="Gene3D" id="1.20.1050.10">
    <property type="match status" value="1"/>
</dbReference>
<dbReference type="InterPro" id="IPR036282">
    <property type="entry name" value="Glutathione-S-Trfase_C_sf"/>
</dbReference>
<dbReference type="ExpressionAtlas" id="A0A317Y7H6">
    <property type="expression patterns" value="baseline and differential"/>
</dbReference>
<evidence type="ECO:0000259" key="6">
    <source>
        <dbReference type="PROSITE" id="PS50405"/>
    </source>
</evidence>
<dbReference type="FunFam" id="3.40.30.10:FF:000044">
    <property type="entry name" value="Glutathione S-transferase GSTU6"/>
    <property type="match status" value="1"/>
</dbReference>
<dbReference type="InterPro" id="IPR004045">
    <property type="entry name" value="Glutathione_S-Trfase_N"/>
</dbReference>
<gene>
    <name evidence="7" type="primary">GSTU6_11</name>
    <name evidence="7" type="ORF">Zm00014a_032474</name>
</gene>
<protein>
    <recommendedName>
        <fullName evidence="4">Glutathione S-transferase</fullName>
        <ecNumber evidence="4">2.5.1.18</ecNumber>
    </recommendedName>
</protein>
<evidence type="ECO:0000256" key="1">
    <source>
        <dbReference type="ARBA" id="ARBA00022679"/>
    </source>
</evidence>
<dbReference type="Pfam" id="PF13410">
    <property type="entry name" value="GST_C_2"/>
    <property type="match status" value="1"/>
</dbReference>
<reference evidence="7" key="1">
    <citation type="journal article" date="2018" name="Nat. Genet.">
        <title>Extensive intraspecific gene order and gene structural variations between Mo17 and other maize genomes.</title>
        <authorList>
            <person name="Sun S."/>
            <person name="Zhou Y."/>
            <person name="Chen J."/>
            <person name="Shi J."/>
            <person name="Zhao H."/>
            <person name="Zhao H."/>
            <person name="Song W."/>
            <person name="Zhang M."/>
            <person name="Cui Y."/>
            <person name="Dong X."/>
            <person name="Liu H."/>
            <person name="Ma X."/>
            <person name="Jiao Y."/>
            <person name="Wang B."/>
            <person name="Wei X."/>
            <person name="Stein J.C."/>
            <person name="Glaubitz J.C."/>
            <person name="Lu F."/>
            <person name="Yu G."/>
            <person name="Liang C."/>
            <person name="Fengler K."/>
            <person name="Li B."/>
            <person name="Rafalski A."/>
            <person name="Schnable P.S."/>
            <person name="Ware D.H."/>
            <person name="Buckler E.S."/>
            <person name="Lai J."/>
        </authorList>
    </citation>
    <scope>NUCLEOTIDE SEQUENCE [LARGE SCALE GENOMIC DNA]</scope>
    <source>
        <tissue evidence="7">Seedling</tissue>
    </source>
</reference>
<dbReference type="Gene3D" id="3.40.30.10">
    <property type="entry name" value="Glutaredoxin"/>
    <property type="match status" value="1"/>
</dbReference>
<dbReference type="SFLD" id="SFLDG00358">
    <property type="entry name" value="Main_(cytGST)"/>
    <property type="match status" value="1"/>
</dbReference>
<keyword evidence="4" id="KW-0963">Cytoplasm</keyword>
<dbReference type="SUPFAM" id="SSF47616">
    <property type="entry name" value="GST C-terminal domain-like"/>
    <property type="match status" value="1"/>
</dbReference>
<dbReference type="EMBL" id="NCVQ01000001">
    <property type="protein sequence ID" value="PWZ54637.1"/>
    <property type="molecule type" value="Genomic_DNA"/>
</dbReference>
<dbReference type="PROSITE" id="PS50405">
    <property type="entry name" value="GST_CTER"/>
    <property type="match status" value="1"/>
</dbReference>
<comment type="caution">
    <text evidence="7">The sequence shown here is derived from an EMBL/GenBank/DDBJ whole genome shotgun (WGS) entry which is preliminary data.</text>
</comment>
<dbReference type="CDD" id="cd03058">
    <property type="entry name" value="GST_N_Tau"/>
    <property type="match status" value="1"/>
</dbReference>
<dbReference type="InterPro" id="IPR010987">
    <property type="entry name" value="Glutathione-S-Trfase_C-like"/>
</dbReference>
<dbReference type="EC" id="2.5.1.18" evidence="4"/>
<comment type="catalytic activity">
    <reaction evidence="3 4">
        <text>RX + glutathione = an S-substituted glutathione + a halide anion + H(+)</text>
        <dbReference type="Rhea" id="RHEA:16437"/>
        <dbReference type="ChEBI" id="CHEBI:15378"/>
        <dbReference type="ChEBI" id="CHEBI:16042"/>
        <dbReference type="ChEBI" id="CHEBI:17792"/>
        <dbReference type="ChEBI" id="CHEBI:57925"/>
        <dbReference type="ChEBI" id="CHEBI:90779"/>
        <dbReference type="EC" id="2.5.1.18"/>
    </reaction>
</comment>
<feature type="domain" description="GST N-terminal" evidence="5">
    <location>
        <begin position="12"/>
        <end position="91"/>
    </location>
</feature>
<dbReference type="FunFam" id="1.20.1050.10:FF:000023">
    <property type="entry name" value="Probable glutathione S-transferase GSTU6"/>
    <property type="match status" value="1"/>
</dbReference>
<dbReference type="SUPFAM" id="SSF52833">
    <property type="entry name" value="Thioredoxin-like"/>
    <property type="match status" value="1"/>
</dbReference>
<dbReference type="SFLD" id="SFLDS00019">
    <property type="entry name" value="Glutathione_Transferase_(cytos"/>
    <property type="match status" value="1"/>
</dbReference>
<sequence length="245" mass="26353">MAESMGRDGGDGELKLLGLWASPFVTRAKLALQIKGLSYEYVEEDLGNKSELLLSSNPVHKTVPVLIHNGTPVCESTVIVQYIDEAFAGTGPSLLPADPYQRALARFWAAYLEDKIVTPWRRVFMVKADEEKAEAMRQTVAAMDALEGGLKECSSGGGGQSPFFGGDSVGYVDVLLGGMVSWVKASEPLFGAKIIDAARTPLLAAWMERFCELDAAKAVLQDVHAVVEYARTVQARVAAATASNQ</sequence>
<dbReference type="GO" id="GO:0004364">
    <property type="term" value="F:glutathione transferase activity"/>
    <property type="evidence" value="ECO:0007669"/>
    <property type="project" value="UniProtKB-UniRule"/>
</dbReference>
<evidence type="ECO:0000256" key="3">
    <source>
        <dbReference type="ARBA" id="ARBA00047960"/>
    </source>
</evidence>
<dbReference type="PROSITE" id="PS50404">
    <property type="entry name" value="GST_NTER"/>
    <property type="match status" value="1"/>
</dbReference>
<dbReference type="SFLD" id="SFLDG01152">
    <property type="entry name" value="Main.3:_Omega-_and_Tau-like"/>
    <property type="match status" value="1"/>
</dbReference>
<dbReference type="PANTHER" id="PTHR11260:SF771">
    <property type="entry name" value="GLUTATHIONE S-TRANSFERASE"/>
    <property type="match status" value="1"/>
</dbReference>
<dbReference type="PANTHER" id="PTHR11260">
    <property type="entry name" value="GLUTATHIONE S-TRANSFERASE, GST, SUPERFAMILY, GST DOMAIN CONTAINING"/>
    <property type="match status" value="1"/>
</dbReference>
<dbReference type="CDD" id="cd03185">
    <property type="entry name" value="GST_C_Tau"/>
    <property type="match status" value="1"/>
</dbReference>
<evidence type="ECO:0000259" key="5">
    <source>
        <dbReference type="PROSITE" id="PS50404"/>
    </source>
</evidence>
<dbReference type="AlphaFoldDB" id="A0A317Y7H6"/>
<dbReference type="GO" id="GO:0006749">
    <property type="term" value="P:glutathione metabolic process"/>
    <property type="evidence" value="ECO:0007669"/>
    <property type="project" value="InterPro"/>
</dbReference>
<keyword evidence="1 4" id="KW-0808">Transferase</keyword>
<dbReference type="GO" id="GO:0005829">
    <property type="term" value="C:cytosol"/>
    <property type="evidence" value="ECO:0007669"/>
    <property type="project" value="UniProtKB-SubCell"/>
</dbReference>